<dbReference type="Proteomes" id="UP001165065">
    <property type="component" value="Unassembled WGS sequence"/>
</dbReference>
<sequence>MSALSSENVLSPDEVAFSNAFNKNRATLAGFAKCVTLEELRIVRDGFYLGMAAEICKDEYDYVKVDIITNFGVGASVGTDNGFQRTVEAGRKSEKWDLLVEAVKTKALLVGTDLEKDVWERLERGRLEWLNAVGHAHQLKVTLRGAVEADNGTEGDVSDAMMVWMYALALNIPALKPAAERWADKVEMEDRTRPLQGYKPDKWDARTEEWRAVDLAVQEAAEMGGMDDIKVAWKA</sequence>
<dbReference type="AlphaFoldDB" id="A0A9W7L3H2"/>
<keyword evidence="2" id="KW-1185">Reference proteome</keyword>
<dbReference type="OrthoDB" id="187254at2759"/>
<accession>A0A9W7L3H2</accession>
<organism evidence="1 2">
    <name type="scientific">Triparma columacea</name>
    <dbReference type="NCBI Taxonomy" id="722753"/>
    <lineage>
        <taxon>Eukaryota</taxon>
        <taxon>Sar</taxon>
        <taxon>Stramenopiles</taxon>
        <taxon>Ochrophyta</taxon>
        <taxon>Bolidophyceae</taxon>
        <taxon>Parmales</taxon>
        <taxon>Triparmaceae</taxon>
        <taxon>Triparma</taxon>
    </lineage>
</organism>
<proteinExistence type="predicted"/>
<protein>
    <submittedName>
        <fullName evidence="1">Uncharacterized protein</fullName>
    </submittedName>
</protein>
<gene>
    <name evidence="1" type="ORF">TrCOL_g3897</name>
</gene>
<reference evidence="2" key="1">
    <citation type="journal article" date="2023" name="Commun. Biol.">
        <title>Genome analysis of Parmales, the sister group of diatoms, reveals the evolutionary specialization of diatoms from phago-mixotrophs to photoautotrophs.</title>
        <authorList>
            <person name="Ban H."/>
            <person name="Sato S."/>
            <person name="Yoshikawa S."/>
            <person name="Yamada K."/>
            <person name="Nakamura Y."/>
            <person name="Ichinomiya M."/>
            <person name="Sato N."/>
            <person name="Blanc-Mathieu R."/>
            <person name="Endo H."/>
            <person name="Kuwata A."/>
            <person name="Ogata H."/>
        </authorList>
    </citation>
    <scope>NUCLEOTIDE SEQUENCE [LARGE SCALE GENOMIC DNA]</scope>
</reference>
<evidence type="ECO:0000313" key="1">
    <source>
        <dbReference type="EMBL" id="GMI25472.1"/>
    </source>
</evidence>
<evidence type="ECO:0000313" key="2">
    <source>
        <dbReference type="Proteomes" id="UP001165065"/>
    </source>
</evidence>
<comment type="caution">
    <text evidence="1">The sequence shown here is derived from an EMBL/GenBank/DDBJ whole genome shotgun (WGS) entry which is preliminary data.</text>
</comment>
<dbReference type="EMBL" id="BRYA01000610">
    <property type="protein sequence ID" value="GMI25472.1"/>
    <property type="molecule type" value="Genomic_DNA"/>
</dbReference>
<name>A0A9W7L3H2_9STRA</name>